<dbReference type="PROSITE" id="PS51257">
    <property type="entry name" value="PROKAR_LIPOPROTEIN"/>
    <property type="match status" value="1"/>
</dbReference>
<feature type="chain" id="PRO_5039370036" evidence="1">
    <location>
        <begin position="21"/>
        <end position="140"/>
    </location>
</feature>
<accession>A0A926EHX6</accession>
<evidence type="ECO:0000313" key="2">
    <source>
        <dbReference type="EMBL" id="MBC8581516.1"/>
    </source>
</evidence>
<dbReference type="Proteomes" id="UP000655830">
    <property type="component" value="Unassembled WGS sequence"/>
</dbReference>
<keyword evidence="3" id="KW-1185">Reference proteome</keyword>
<sequence>MKKIASCILFITSICILLVACDNKTISGFPNTVAVKEKTVIAIDIASQPQQEDYTRHYSDAIKIEEICDYIRRLTWNDLKDENPDMENGAEYSVTYTYEDETTKTYYFKEDSYFKSENFDWKLINGVENFKNLIENTVSD</sequence>
<dbReference type="EMBL" id="JACRSY010000057">
    <property type="protein sequence ID" value="MBC8581516.1"/>
    <property type="molecule type" value="Genomic_DNA"/>
</dbReference>
<keyword evidence="1" id="KW-0732">Signal</keyword>
<dbReference type="AlphaFoldDB" id="A0A926EHX6"/>
<organism evidence="2 3">
    <name type="scientific">Zhenhengia yiwuensis</name>
    <dbReference type="NCBI Taxonomy" id="2763666"/>
    <lineage>
        <taxon>Bacteria</taxon>
        <taxon>Bacillati</taxon>
        <taxon>Bacillota</taxon>
        <taxon>Clostridia</taxon>
        <taxon>Lachnospirales</taxon>
        <taxon>Lachnospiraceae</taxon>
        <taxon>Zhenhengia</taxon>
    </lineage>
</organism>
<name>A0A926EHX6_9FIRM</name>
<dbReference type="RefSeq" id="WP_249334475.1">
    <property type="nucleotide sequence ID" value="NZ_JACRSY010000057.1"/>
</dbReference>
<comment type="caution">
    <text evidence="2">The sequence shown here is derived from an EMBL/GenBank/DDBJ whole genome shotgun (WGS) entry which is preliminary data.</text>
</comment>
<evidence type="ECO:0000313" key="3">
    <source>
        <dbReference type="Proteomes" id="UP000655830"/>
    </source>
</evidence>
<protein>
    <submittedName>
        <fullName evidence="2">Uncharacterized protein</fullName>
    </submittedName>
</protein>
<proteinExistence type="predicted"/>
<feature type="signal peptide" evidence="1">
    <location>
        <begin position="1"/>
        <end position="20"/>
    </location>
</feature>
<gene>
    <name evidence="2" type="ORF">H8718_18700</name>
</gene>
<reference evidence="2" key="1">
    <citation type="submission" date="2020-08" db="EMBL/GenBank/DDBJ databases">
        <title>Genome public.</title>
        <authorList>
            <person name="Liu C."/>
            <person name="Sun Q."/>
        </authorList>
    </citation>
    <scope>NUCLEOTIDE SEQUENCE</scope>
    <source>
        <strain evidence="2">NSJ-12</strain>
    </source>
</reference>
<evidence type="ECO:0000256" key="1">
    <source>
        <dbReference type="SAM" id="SignalP"/>
    </source>
</evidence>